<protein>
    <recommendedName>
        <fullName evidence="4">Neuromedin U</fullName>
    </recommendedName>
</protein>
<reference evidence="2 3" key="1">
    <citation type="submission" date="2016-06" db="EMBL/GenBank/DDBJ databases">
        <authorList>
            <person name="Kjaerup R.B."/>
            <person name="Dalgaard T.S."/>
            <person name="Juul-Madsen H.R."/>
        </authorList>
    </citation>
    <scope>NUCLEOTIDE SEQUENCE [LARGE SCALE GENOMIC DNA]</scope>
    <source>
        <strain evidence="2">2</strain>
    </source>
</reference>
<name>A0A1A8XKS8_9RHOO</name>
<dbReference type="AlphaFoldDB" id="A0A1A8XKS8"/>
<feature type="signal peptide" evidence="1">
    <location>
        <begin position="1"/>
        <end position="28"/>
    </location>
</feature>
<evidence type="ECO:0000313" key="2">
    <source>
        <dbReference type="EMBL" id="SBT04553.1"/>
    </source>
</evidence>
<organism evidence="2 3">
    <name type="scientific">Candidatus Propionivibrio aalborgensis</name>
    <dbReference type="NCBI Taxonomy" id="1860101"/>
    <lineage>
        <taxon>Bacteria</taxon>
        <taxon>Pseudomonadati</taxon>
        <taxon>Pseudomonadota</taxon>
        <taxon>Betaproteobacteria</taxon>
        <taxon>Rhodocyclales</taxon>
        <taxon>Rhodocyclaceae</taxon>
        <taxon>Propionivibrio</taxon>
    </lineage>
</organism>
<gene>
    <name evidence="2" type="ORF">PROAA_1300007</name>
</gene>
<feature type="chain" id="PRO_5008381526" description="Neuromedin U" evidence="1">
    <location>
        <begin position="29"/>
        <end position="274"/>
    </location>
</feature>
<dbReference type="Proteomes" id="UP000199600">
    <property type="component" value="Unassembled WGS sequence"/>
</dbReference>
<evidence type="ECO:0008006" key="4">
    <source>
        <dbReference type="Google" id="ProtNLM"/>
    </source>
</evidence>
<accession>A0A1A8XKS8</accession>
<evidence type="ECO:0000313" key="3">
    <source>
        <dbReference type="Proteomes" id="UP000199600"/>
    </source>
</evidence>
<proteinExistence type="predicted"/>
<keyword evidence="1" id="KW-0732">Signal</keyword>
<keyword evidence="3" id="KW-1185">Reference proteome</keyword>
<evidence type="ECO:0000256" key="1">
    <source>
        <dbReference type="SAM" id="SignalP"/>
    </source>
</evidence>
<sequence>MMNNRKRFISMLAGAMLIAIGVPPTAHAEMSAQELAKISQNPVGNLVSVPFQNNTNFNTGPRDGTQNVLNIQPVIPINVNSEWNIITRTIMPVITQPGFTPGQDSTTGLGDIQFAAFLSPAQPKGLIWGVGAIAQMPTNSNNRLGNDNWGLGPNFVVLKLEKGNPWVYGALVNNIWSLSSNKQGGSYNNGLIQPFLNYNYSDGTYLTTSPIITANWKADNSERWTVPLGGGVGKIFHIGKLPVNTQLSAYYNVVKPDDAANWQLRVQVQFMFPK</sequence>
<dbReference type="EMBL" id="FLQY01000036">
    <property type="protein sequence ID" value="SBT04553.1"/>
    <property type="molecule type" value="Genomic_DNA"/>
</dbReference>